<dbReference type="OrthoDB" id="9969359at2"/>
<keyword evidence="2" id="KW-1185">Reference proteome</keyword>
<evidence type="ECO:0000313" key="2">
    <source>
        <dbReference type="Proteomes" id="UP000199352"/>
    </source>
</evidence>
<dbReference type="EMBL" id="FOFR01000030">
    <property type="protein sequence ID" value="SES28573.1"/>
    <property type="molecule type" value="Genomic_DNA"/>
</dbReference>
<dbReference type="RefSeq" id="WP_089961001.1">
    <property type="nucleotide sequence ID" value="NZ_FOFR01000030.1"/>
</dbReference>
<organism evidence="1 2">
    <name type="scientific">Lentzea xinjiangensis</name>
    <dbReference type="NCBI Taxonomy" id="402600"/>
    <lineage>
        <taxon>Bacteria</taxon>
        <taxon>Bacillati</taxon>
        <taxon>Actinomycetota</taxon>
        <taxon>Actinomycetes</taxon>
        <taxon>Pseudonocardiales</taxon>
        <taxon>Pseudonocardiaceae</taxon>
        <taxon>Lentzea</taxon>
    </lineage>
</organism>
<accession>A0A1H9W528</accession>
<sequence length="81" mass="8292">MLELMGWSLPVGEVQISVGEVQISVDPLFVAFSSARITNAAEVAAALAAGDQLVPVDVSPAPGSTVLGRRTPFPAADGNRC</sequence>
<dbReference type="AlphaFoldDB" id="A0A1H9W528"/>
<dbReference type="Proteomes" id="UP000199352">
    <property type="component" value="Unassembled WGS sequence"/>
</dbReference>
<reference evidence="2" key="1">
    <citation type="submission" date="2016-10" db="EMBL/GenBank/DDBJ databases">
        <authorList>
            <person name="Varghese N."/>
            <person name="Submissions S."/>
        </authorList>
    </citation>
    <scope>NUCLEOTIDE SEQUENCE [LARGE SCALE GENOMIC DNA]</scope>
    <source>
        <strain evidence="2">CGMCC 4.3525</strain>
    </source>
</reference>
<proteinExistence type="predicted"/>
<protein>
    <submittedName>
        <fullName evidence="1">Uncharacterized protein</fullName>
    </submittedName>
</protein>
<gene>
    <name evidence="1" type="ORF">SAMN05216188_13061</name>
</gene>
<name>A0A1H9W528_9PSEU</name>
<evidence type="ECO:0000313" key="1">
    <source>
        <dbReference type="EMBL" id="SES28573.1"/>
    </source>
</evidence>